<proteinExistence type="inferred from homology"/>
<dbReference type="EMBL" id="LLZU01000035">
    <property type="protein sequence ID" value="KRV47769.1"/>
    <property type="molecule type" value="Genomic_DNA"/>
</dbReference>
<keyword evidence="4" id="KW-1185">Reference proteome</keyword>
<dbReference type="eggNOG" id="COG2350">
    <property type="taxonomic scope" value="Bacteria"/>
</dbReference>
<dbReference type="OrthoDB" id="8968203at2"/>
<comment type="caution">
    <text evidence="3">The sequence shown here is derived from an EMBL/GenBank/DDBJ whole genome shotgun (WGS) entry which is preliminary data.</text>
</comment>
<name>A0A0T6LPA9_WENVI</name>
<organism evidence="3 4">
    <name type="scientific">Wenjunlia vitaminophila</name>
    <name type="common">Streptomyces vitaminophilus</name>
    <dbReference type="NCBI Taxonomy" id="76728"/>
    <lineage>
        <taxon>Bacteria</taxon>
        <taxon>Bacillati</taxon>
        <taxon>Actinomycetota</taxon>
        <taxon>Actinomycetes</taxon>
        <taxon>Kitasatosporales</taxon>
        <taxon>Streptomycetaceae</taxon>
        <taxon>Wenjunlia</taxon>
    </lineage>
</organism>
<dbReference type="STRING" id="76728.AQ490_05180"/>
<evidence type="ECO:0000313" key="4">
    <source>
        <dbReference type="Proteomes" id="UP000050867"/>
    </source>
</evidence>
<dbReference type="SUPFAM" id="SSF54909">
    <property type="entry name" value="Dimeric alpha+beta barrel"/>
    <property type="match status" value="1"/>
</dbReference>
<dbReference type="InterPro" id="IPR011008">
    <property type="entry name" value="Dimeric_a/b-barrel"/>
</dbReference>
<gene>
    <name evidence="3" type="ORF">AQ490_05180</name>
</gene>
<comment type="similarity">
    <text evidence="1">Belongs to the YciI family.</text>
</comment>
<evidence type="ECO:0000313" key="3">
    <source>
        <dbReference type="EMBL" id="KRV47769.1"/>
    </source>
</evidence>
<sequence>MLIVELSFTSVSEERMAALPRHRENILRLHREGKVFAAGPLADRSGALLIFSVERDELDRILADDPYFRSEGCTIASIRRWTPMLGVA</sequence>
<reference evidence="3 4" key="1">
    <citation type="submission" date="2015-10" db="EMBL/GenBank/DDBJ databases">
        <title>Draft genome sequence of pyrrolomycin-producing Streptomyces vitaminophilus.</title>
        <authorList>
            <person name="Graham D.E."/>
            <person name="Mahan K.M."/>
            <person name="Klingeman D.M."/>
            <person name="Hettich R.L."/>
            <person name="Parry R.J."/>
        </authorList>
    </citation>
    <scope>NUCLEOTIDE SEQUENCE [LARGE SCALE GENOMIC DNA]</scope>
    <source>
        <strain evidence="3 4">ATCC 31673</strain>
    </source>
</reference>
<dbReference type="InterPro" id="IPR005545">
    <property type="entry name" value="YCII"/>
</dbReference>
<protein>
    <recommendedName>
        <fullName evidence="2">YCII-related domain-containing protein</fullName>
    </recommendedName>
</protein>
<accession>A0A0T6LPA9</accession>
<dbReference type="Gene3D" id="3.30.70.1060">
    <property type="entry name" value="Dimeric alpha+beta barrel"/>
    <property type="match status" value="1"/>
</dbReference>
<evidence type="ECO:0000256" key="1">
    <source>
        <dbReference type="ARBA" id="ARBA00007689"/>
    </source>
</evidence>
<dbReference type="Proteomes" id="UP000050867">
    <property type="component" value="Unassembled WGS sequence"/>
</dbReference>
<dbReference type="AlphaFoldDB" id="A0A0T6LPA9"/>
<dbReference type="RefSeq" id="WP_018383989.1">
    <property type="nucleotide sequence ID" value="NZ_LLZU01000035.1"/>
</dbReference>
<dbReference type="Pfam" id="PF03795">
    <property type="entry name" value="YCII"/>
    <property type="match status" value="1"/>
</dbReference>
<evidence type="ECO:0000259" key="2">
    <source>
        <dbReference type="Pfam" id="PF03795"/>
    </source>
</evidence>
<feature type="domain" description="YCII-related" evidence="2">
    <location>
        <begin position="11"/>
        <end position="82"/>
    </location>
</feature>